<organism evidence="2 3">
    <name type="scientific">Heligmosomoides polygyrus</name>
    <name type="common">Parasitic roundworm</name>
    <dbReference type="NCBI Taxonomy" id="6339"/>
    <lineage>
        <taxon>Eukaryota</taxon>
        <taxon>Metazoa</taxon>
        <taxon>Ecdysozoa</taxon>
        <taxon>Nematoda</taxon>
        <taxon>Chromadorea</taxon>
        <taxon>Rhabditida</taxon>
        <taxon>Rhabditina</taxon>
        <taxon>Rhabditomorpha</taxon>
        <taxon>Strongyloidea</taxon>
        <taxon>Heligmosomidae</taxon>
        <taxon>Heligmosomoides</taxon>
    </lineage>
</organism>
<dbReference type="InterPro" id="IPR027267">
    <property type="entry name" value="AH/BAR_dom_sf"/>
</dbReference>
<dbReference type="Proteomes" id="UP000050761">
    <property type="component" value="Unassembled WGS sequence"/>
</dbReference>
<sequence length="199" mass="23240">LDKYKLCLDRLSESVCTVIQGNSAFRKMDQKMELAPPPKQDPYELVASSLSSDPFEEYKDKKTQIGLYEKQAVEHREARRALHSIRTFIQHDYWIIGIQRTELDNLRAEMDFAKSELKSAKDPQLVDLKNKVYNQAVHAFEGKLNEVTKLMDAVARCFVEADFGRWVSRRTVFTNLFKPITKRQNQHAKKTTLRLLYNK</sequence>
<keyword evidence="1" id="KW-0175">Coiled coil</keyword>
<reference evidence="3" key="1">
    <citation type="submission" date="2019-09" db="UniProtKB">
        <authorList>
            <consortium name="WormBaseParasite"/>
        </authorList>
    </citation>
    <scope>IDENTIFICATION</scope>
</reference>
<dbReference type="AlphaFoldDB" id="A0A183F9R0"/>
<accession>A0A183F9R0</accession>
<dbReference type="WBParaSite" id="HPBE_0000290201-mRNA-1">
    <property type="protein sequence ID" value="HPBE_0000290201-mRNA-1"/>
    <property type="gene ID" value="HPBE_0000290201"/>
</dbReference>
<dbReference type="Gene3D" id="1.20.1270.60">
    <property type="entry name" value="Arfaptin homology (AH) domain/BAR domain"/>
    <property type="match status" value="1"/>
</dbReference>
<proteinExistence type="predicted"/>
<evidence type="ECO:0000313" key="2">
    <source>
        <dbReference type="Proteomes" id="UP000050761"/>
    </source>
</evidence>
<evidence type="ECO:0000313" key="3">
    <source>
        <dbReference type="WBParaSite" id="HPBE_0000290201-mRNA-1"/>
    </source>
</evidence>
<feature type="coiled-coil region" evidence="1">
    <location>
        <begin position="96"/>
        <end position="123"/>
    </location>
</feature>
<keyword evidence="2" id="KW-1185">Reference proteome</keyword>
<name>A0A183F9R0_HELPZ</name>
<evidence type="ECO:0000256" key="1">
    <source>
        <dbReference type="SAM" id="Coils"/>
    </source>
</evidence>
<protein>
    <submittedName>
        <fullName evidence="3">DHC_N1 domain-containing protein</fullName>
    </submittedName>
</protein>